<dbReference type="AlphaFoldDB" id="A0A2A4K3E7"/>
<gene>
    <name evidence="1" type="ORF">B5V51_3068</name>
</gene>
<sequence>MSRYKQPKKLETIALSRLGDWVAQQAEEQMLPIAMLSQRDTNEAQTTLSRHVHSIRSYLDINVPWMLHDLLVDETIRALSELLEKTKQSLGFRGCMGKFVSQMNGHYLEVGKLQTWKMQ</sequence>
<evidence type="ECO:0000313" key="1">
    <source>
        <dbReference type="EMBL" id="PCG78777.1"/>
    </source>
</evidence>
<protein>
    <submittedName>
        <fullName evidence="1">Uncharacterized protein</fullName>
    </submittedName>
</protein>
<accession>A0A2A4K3E7</accession>
<proteinExistence type="predicted"/>
<dbReference type="EMBL" id="NWSH01000172">
    <property type="protein sequence ID" value="PCG78777.1"/>
    <property type="molecule type" value="Genomic_DNA"/>
</dbReference>
<organism evidence="1">
    <name type="scientific">Heliothis virescens</name>
    <name type="common">Tobacco budworm moth</name>
    <dbReference type="NCBI Taxonomy" id="7102"/>
    <lineage>
        <taxon>Eukaryota</taxon>
        <taxon>Metazoa</taxon>
        <taxon>Ecdysozoa</taxon>
        <taxon>Arthropoda</taxon>
        <taxon>Hexapoda</taxon>
        <taxon>Insecta</taxon>
        <taxon>Pterygota</taxon>
        <taxon>Neoptera</taxon>
        <taxon>Endopterygota</taxon>
        <taxon>Lepidoptera</taxon>
        <taxon>Glossata</taxon>
        <taxon>Ditrysia</taxon>
        <taxon>Noctuoidea</taxon>
        <taxon>Noctuidae</taxon>
        <taxon>Heliothinae</taxon>
        <taxon>Heliothis</taxon>
    </lineage>
</organism>
<name>A0A2A4K3E7_HELVI</name>
<reference evidence="1" key="1">
    <citation type="submission" date="2017-09" db="EMBL/GenBank/DDBJ databases">
        <title>Contemporary evolution of a Lepidopteran species, Heliothis virescens, in response to modern agricultural practices.</title>
        <authorList>
            <person name="Fritz M.L."/>
            <person name="Deyonke A.M."/>
            <person name="Papanicolaou A."/>
            <person name="Micinski S."/>
            <person name="Westbrook J."/>
            <person name="Gould F."/>
        </authorList>
    </citation>
    <scope>NUCLEOTIDE SEQUENCE [LARGE SCALE GENOMIC DNA]</scope>
    <source>
        <strain evidence="1">HvINT-</strain>
        <tissue evidence="1">Whole body</tissue>
    </source>
</reference>
<comment type="caution">
    <text evidence="1">The sequence shown here is derived from an EMBL/GenBank/DDBJ whole genome shotgun (WGS) entry which is preliminary data.</text>
</comment>